<dbReference type="InterPro" id="IPR006073">
    <property type="entry name" value="GTP-bd"/>
</dbReference>
<dbReference type="InterPro" id="IPR012676">
    <property type="entry name" value="TGS-like"/>
</dbReference>
<proteinExistence type="inferred from homology"/>
<dbReference type="FunFam" id="3.10.20.30:FF:000002">
    <property type="entry name" value="GTP pyrophosphokinase (RelA/SpoT)"/>
    <property type="match status" value="1"/>
</dbReference>
<evidence type="ECO:0000256" key="3">
    <source>
        <dbReference type="SAM" id="Coils"/>
    </source>
</evidence>
<dbReference type="InterPro" id="IPR012675">
    <property type="entry name" value="Beta-grasp_dom_sf"/>
</dbReference>
<dbReference type="PANTHER" id="PTHR23305">
    <property type="entry name" value="OBG GTPASE FAMILY"/>
    <property type="match status" value="1"/>
</dbReference>
<dbReference type="EMBL" id="QMWO01000115">
    <property type="protein sequence ID" value="RLG68851.1"/>
    <property type="molecule type" value="Genomic_DNA"/>
</dbReference>
<keyword evidence="2" id="KW-0547">Nucleotide-binding</keyword>
<dbReference type="InterPro" id="IPR013646">
    <property type="entry name" value="YGR210-like_G4"/>
</dbReference>
<dbReference type="CDD" id="cd01669">
    <property type="entry name" value="TGS_MJ1332_like"/>
    <property type="match status" value="1"/>
</dbReference>
<comment type="similarity">
    <text evidence="1">Belongs to the RelA/SpoT family.</text>
</comment>
<evidence type="ECO:0000256" key="2">
    <source>
        <dbReference type="ARBA" id="ARBA00022741"/>
    </source>
</evidence>
<sequence>MEIALVGAPNSGKSTFFNAATLGNAEVGNRPFVTIKPNEGIAYVKVKCPHNELGKECNPKHGYCKNGWRFVPIKLWDVAGLVPQAWQGKGLGNQFLNDIMQAQALIHVLDASGSTDTEGNIVGAGNFDPEITLTFLEKEIAYWIKGIIERSLKEVKHVSADASVKILAKHLSGLGISEDQVKEVVNSSDEFKGRASEWNAESLLKFAERVREISKPMIIAANKADLSVAEQNIEKLKKKYSSKEIIPVSAEAELALRKASESGLIEYVPGESDFKELKDIPENQKKALEYIRNKVLKKFGSTGVQHVLNSVAFELLELIVVFPVEDQNRWSDSKGNVLPDAFLLKKGSTALDLAYKVHTEIGKRFVAAIDCRTGQKIGKETQLKQLDVIKIITR</sequence>
<dbReference type="Pfam" id="PF08438">
    <property type="entry name" value="YGR210-like_G4"/>
    <property type="match status" value="1"/>
</dbReference>
<dbReference type="AlphaFoldDB" id="A0A497JEU9"/>
<dbReference type="Gene3D" id="1.10.8.470">
    <property type="match status" value="1"/>
</dbReference>
<evidence type="ECO:0000259" key="4">
    <source>
        <dbReference type="PROSITE" id="PS51710"/>
    </source>
</evidence>
<dbReference type="SUPFAM" id="SSF81271">
    <property type="entry name" value="TGS-like"/>
    <property type="match status" value="1"/>
</dbReference>
<dbReference type="SUPFAM" id="SSF52540">
    <property type="entry name" value="P-loop containing nucleoside triphosphate hydrolases"/>
    <property type="match status" value="1"/>
</dbReference>
<dbReference type="CDD" id="cd01899">
    <property type="entry name" value="Ygr210"/>
    <property type="match status" value="1"/>
</dbReference>
<dbReference type="Gene3D" id="3.40.50.300">
    <property type="entry name" value="P-loop containing nucleotide triphosphate hydrolases"/>
    <property type="match status" value="1"/>
</dbReference>
<dbReference type="Pfam" id="PF02824">
    <property type="entry name" value="TGS"/>
    <property type="match status" value="1"/>
</dbReference>
<dbReference type="GO" id="GO:0005525">
    <property type="term" value="F:GTP binding"/>
    <property type="evidence" value="ECO:0007669"/>
    <property type="project" value="InterPro"/>
</dbReference>
<dbReference type="GO" id="GO:0005737">
    <property type="term" value="C:cytoplasm"/>
    <property type="evidence" value="ECO:0007669"/>
    <property type="project" value="TreeGrafter"/>
</dbReference>
<name>A0A497JEU9_9ARCH</name>
<feature type="coiled-coil region" evidence="3">
    <location>
        <begin position="219"/>
        <end position="246"/>
    </location>
</feature>
<evidence type="ECO:0000313" key="5">
    <source>
        <dbReference type="EMBL" id="RLG68851.1"/>
    </source>
</evidence>
<reference evidence="5 6" key="1">
    <citation type="submission" date="2018-06" db="EMBL/GenBank/DDBJ databases">
        <title>Extensive metabolic versatility and redundancy in microbially diverse, dynamic hydrothermal sediments.</title>
        <authorList>
            <person name="Dombrowski N."/>
            <person name="Teske A."/>
            <person name="Baker B.J."/>
        </authorList>
    </citation>
    <scope>NUCLEOTIDE SEQUENCE [LARGE SCALE GENOMIC DNA]</scope>
    <source>
        <strain evidence="5">B9_G13</strain>
    </source>
</reference>
<dbReference type="Gene3D" id="3.10.20.30">
    <property type="match status" value="1"/>
</dbReference>
<dbReference type="PRINTS" id="PR00326">
    <property type="entry name" value="GTP1OBG"/>
</dbReference>
<dbReference type="Proteomes" id="UP000277633">
    <property type="component" value="Unassembled WGS sequence"/>
</dbReference>
<feature type="domain" description="OBG-type G" evidence="4">
    <location>
        <begin position="1"/>
        <end position="268"/>
    </location>
</feature>
<gene>
    <name evidence="5" type="primary">ychF</name>
    <name evidence="5" type="ORF">DRO07_03005</name>
</gene>
<accession>A0A497JEU9</accession>
<evidence type="ECO:0000256" key="1">
    <source>
        <dbReference type="ARBA" id="ARBA00007476"/>
    </source>
</evidence>
<dbReference type="NCBIfam" id="NF007171">
    <property type="entry name" value="PRK09602.1"/>
    <property type="match status" value="1"/>
</dbReference>
<dbReference type="InterPro" id="IPR004095">
    <property type="entry name" value="TGS"/>
</dbReference>
<dbReference type="InterPro" id="IPR031167">
    <property type="entry name" value="G_OBG"/>
</dbReference>
<organism evidence="5 6">
    <name type="scientific">Candidatus Iainarchaeum sp</name>
    <dbReference type="NCBI Taxonomy" id="3101447"/>
    <lineage>
        <taxon>Archaea</taxon>
        <taxon>Candidatus Iainarchaeota</taxon>
        <taxon>Candidatus Iainarchaeia</taxon>
        <taxon>Candidatus Iainarchaeales</taxon>
        <taxon>Candidatus Iainarchaeaceae</taxon>
        <taxon>Candidatus Iainarchaeum</taxon>
    </lineage>
</organism>
<keyword evidence="3" id="KW-0175">Coiled coil</keyword>
<dbReference type="PROSITE" id="PS51710">
    <property type="entry name" value="G_OBG"/>
    <property type="match status" value="1"/>
</dbReference>
<dbReference type="PANTHER" id="PTHR23305:SF1">
    <property type="entry name" value="OBG-TYPE G DOMAIN-CONTAINING PROTEIN"/>
    <property type="match status" value="1"/>
</dbReference>
<dbReference type="InterPro" id="IPR027417">
    <property type="entry name" value="P-loop_NTPase"/>
</dbReference>
<dbReference type="GO" id="GO:0016887">
    <property type="term" value="F:ATP hydrolysis activity"/>
    <property type="evidence" value="ECO:0007669"/>
    <property type="project" value="TreeGrafter"/>
</dbReference>
<dbReference type="Pfam" id="PF01926">
    <property type="entry name" value="MMR_HSR1"/>
    <property type="match status" value="1"/>
</dbReference>
<comment type="caution">
    <text evidence="5">The sequence shown here is derived from an EMBL/GenBank/DDBJ whole genome shotgun (WGS) entry which is preliminary data.</text>
</comment>
<evidence type="ECO:0000313" key="6">
    <source>
        <dbReference type="Proteomes" id="UP000277633"/>
    </source>
</evidence>
<protein>
    <submittedName>
        <fullName evidence="5">Redox-regulated ATPase YchF</fullName>
    </submittedName>
</protein>